<reference evidence="1 2" key="1">
    <citation type="submission" date="2021-10" db="EMBL/GenBank/DDBJ databases">
        <title>Draft genome of Aestuariibacter halophilus JC2043.</title>
        <authorList>
            <person name="Emsley S.A."/>
            <person name="Pfannmuller K.M."/>
            <person name="Ushijima B."/>
            <person name="Saw J.H."/>
            <person name="Videau P."/>
        </authorList>
    </citation>
    <scope>NUCLEOTIDE SEQUENCE [LARGE SCALE GENOMIC DNA]</scope>
    <source>
        <strain evidence="1 2">JC2043</strain>
    </source>
</reference>
<evidence type="ECO:0000313" key="2">
    <source>
        <dbReference type="Proteomes" id="UP001520878"/>
    </source>
</evidence>
<gene>
    <name evidence="1" type="ORF">LJ739_07795</name>
</gene>
<sequence>MAAHSSLSQTMANDPQMKVPYIPKMSEDYLKFYANNNLFLVLGGHTETVFKGRSVELLMPHLIPLLDGRRNTDEIKGLLSQFSPHIIDEAISLLYLKGVIENGDYANVSLTPEVARKYASTLQFFSRYVDVTETTVNRFESLEKLQNSRLLILTDSQFVGLLLPNLKALGLGHITVVTTTDSLLHPDVASHMSDETFTVDIVHQPLDRYLASGALAKGAYNLTLSLFNEATAEQVMNLSDEVKAAGSWMINGALSDRFIQIGPAVDFDISACTECADIANKLINHTEDHQFGPAAINIAAQRLTHYLWALLTKFIPITITDTVEVMDVDSLEFVKHPIYKQFECSHCFPERNEALDNNLVIATGVTKQAPLSWFYHENTNHKPYQIVPKGHQQHYSDNNKKTVSGAYKTVKNRPVFAIDKIDMLPDCFATPYARHVAGNDTPVIQDRTTQRRVEELLMLCSGRHVEEIMNDWDVGFRISPSAGSMASQTLYLAAFDIPGLQQGVYNYNPNGSLEQVFVDSQLGAEAMLQKLHDRNIDIPQGAVGAVIINEAFDRVESKYLNTAYRYTNFDAGVMLTTMLTAAPLLGFEVYHSCNFFDDEVSDYLQTGKVSEFPACICFLVDKSRGTHD</sequence>
<accession>A0ABS8G6I9</accession>
<comment type="caution">
    <text evidence="1">The sequence shown here is derived from an EMBL/GenBank/DDBJ whole genome shotgun (WGS) entry which is preliminary data.</text>
</comment>
<protein>
    <recommendedName>
        <fullName evidence="3">SagB-type dehydrogenase domain</fullName>
    </recommendedName>
</protein>
<dbReference type="EMBL" id="JAJEWP010000001">
    <property type="protein sequence ID" value="MCC2616138.1"/>
    <property type="molecule type" value="Genomic_DNA"/>
</dbReference>
<evidence type="ECO:0000313" key="1">
    <source>
        <dbReference type="EMBL" id="MCC2616138.1"/>
    </source>
</evidence>
<keyword evidence="2" id="KW-1185">Reference proteome</keyword>
<dbReference type="Proteomes" id="UP001520878">
    <property type="component" value="Unassembled WGS sequence"/>
</dbReference>
<organism evidence="1 2">
    <name type="scientific">Fluctibacter halophilus</name>
    <dbReference type="NCBI Taxonomy" id="226011"/>
    <lineage>
        <taxon>Bacteria</taxon>
        <taxon>Pseudomonadati</taxon>
        <taxon>Pseudomonadota</taxon>
        <taxon>Gammaproteobacteria</taxon>
        <taxon>Alteromonadales</taxon>
        <taxon>Alteromonadaceae</taxon>
        <taxon>Fluctibacter</taxon>
    </lineage>
</organism>
<dbReference type="RefSeq" id="WP_229158843.1">
    <property type="nucleotide sequence ID" value="NZ_JAJEWP010000001.1"/>
</dbReference>
<dbReference type="PANTHER" id="PTHR43745:SF2">
    <property type="entry name" value="NITROREDUCTASE MJ1384-RELATED"/>
    <property type="match status" value="1"/>
</dbReference>
<name>A0ABS8G6I9_9ALTE</name>
<dbReference type="Gene3D" id="3.90.930.60">
    <property type="match status" value="1"/>
</dbReference>
<evidence type="ECO:0008006" key="3">
    <source>
        <dbReference type="Google" id="ProtNLM"/>
    </source>
</evidence>
<dbReference type="InterPro" id="IPR000415">
    <property type="entry name" value="Nitroreductase-like"/>
</dbReference>
<dbReference type="PANTHER" id="PTHR43745">
    <property type="entry name" value="NITROREDUCTASE MJ1384-RELATED"/>
    <property type="match status" value="1"/>
</dbReference>
<dbReference type="Gene3D" id="3.40.109.10">
    <property type="entry name" value="NADH Oxidase"/>
    <property type="match status" value="1"/>
</dbReference>
<dbReference type="InterPro" id="IPR052544">
    <property type="entry name" value="Bacteriocin_Proc_Enz"/>
</dbReference>
<proteinExistence type="predicted"/>